<dbReference type="Proteomes" id="UP001524944">
    <property type="component" value="Unassembled WGS sequence"/>
</dbReference>
<sequence length="222" mass="24898">MKTILVIAPHPDDDIIGCGGSMARHIQQGNHVAILYMTSGEDGSMQYSPEELGLIREAEAKSAAAKLGVTDLTFLRCPDGYLEFNKENLDRMVTIIRAIKPSNIYLPNSKDDVPDHQITYRLGLEGCRRAAGPWHQGCGQEPWSVKNILGYEIWTPLQTVGHSEDISEFITAKIEALQLHKSQTRHINYHEAIQGLNRYRGVMTGKGKYCECFQLIRAQICE</sequence>
<dbReference type="InterPro" id="IPR003737">
    <property type="entry name" value="GlcNAc_PI_deacetylase-related"/>
</dbReference>
<keyword evidence="2" id="KW-1185">Reference proteome</keyword>
<dbReference type="InterPro" id="IPR024078">
    <property type="entry name" value="LmbE-like_dom_sf"/>
</dbReference>
<evidence type="ECO:0000313" key="1">
    <source>
        <dbReference type="EMBL" id="MCR6546276.1"/>
    </source>
</evidence>
<organism evidence="1 2">
    <name type="scientific">Dehalobacterium formicoaceticum</name>
    <dbReference type="NCBI Taxonomy" id="51515"/>
    <lineage>
        <taxon>Bacteria</taxon>
        <taxon>Bacillati</taxon>
        <taxon>Bacillota</taxon>
        <taxon>Clostridia</taxon>
        <taxon>Eubacteriales</taxon>
        <taxon>Peptococcaceae</taxon>
        <taxon>Dehalobacterium</taxon>
    </lineage>
</organism>
<comment type="caution">
    <text evidence="1">The sequence shown here is derived from an EMBL/GenBank/DDBJ whole genome shotgun (WGS) entry which is preliminary data.</text>
</comment>
<dbReference type="SUPFAM" id="SSF102588">
    <property type="entry name" value="LmbE-like"/>
    <property type="match status" value="1"/>
</dbReference>
<dbReference type="EMBL" id="JANPWE010000006">
    <property type="protein sequence ID" value="MCR6546276.1"/>
    <property type="molecule type" value="Genomic_DNA"/>
</dbReference>
<evidence type="ECO:0000313" key="2">
    <source>
        <dbReference type="Proteomes" id="UP001524944"/>
    </source>
</evidence>
<dbReference type="PANTHER" id="PTHR12993">
    <property type="entry name" value="N-ACETYLGLUCOSAMINYL-PHOSPHATIDYLINOSITOL DE-N-ACETYLASE-RELATED"/>
    <property type="match status" value="1"/>
</dbReference>
<gene>
    <name evidence="1" type="ORF">NVS47_12260</name>
</gene>
<name>A0ABT1Y5W7_9FIRM</name>
<proteinExistence type="predicted"/>
<dbReference type="Gene3D" id="3.40.50.10320">
    <property type="entry name" value="LmbE-like"/>
    <property type="match status" value="1"/>
</dbReference>
<dbReference type="Pfam" id="PF02585">
    <property type="entry name" value="PIG-L"/>
    <property type="match status" value="1"/>
</dbReference>
<dbReference type="PANTHER" id="PTHR12993:SF30">
    <property type="entry name" value="N-ACETYL-ALPHA-D-GLUCOSAMINYL L-MALATE DEACETYLASE 1"/>
    <property type="match status" value="1"/>
</dbReference>
<protein>
    <submittedName>
        <fullName evidence="1">PIG-L family deacetylase</fullName>
    </submittedName>
</protein>
<accession>A0ABT1Y5W7</accession>
<reference evidence="1 2" key="1">
    <citation type="submission" date="2022-08" db="EMBL/GenBank/DDBJ databases">
        <title>Proteogenomics of the novel Dehalobacterium formicoaceticum strain EZ94 highlights a key role of methyltransferases during anaerobic dichloromethane degradation.</title>
        <authorList>
            <person name="Wasmund K."/>
        </authorList>
    </citation>
    <scope>NUCLEOTIDE SEQUENCE [LARGE SCALE GENOMIC DNA]</scope>
    <source>
        <strain evidence="1 2">EZ94</strain>
    </source>
</reference>
<dbReference type="RefSeq" id="WP_089611728.1">
    <property type="nucleotide sequence ID" value="NZ_CP022121.1"/>
</dbReference>